<dbReference type="EC" id="3.4.-.-" evidence="2"/>
<accession>A0A0W0YVZ1</accession>
<dbReference type="Pfam" id="PF00557">
    <property type="entry name" value="Peptidase_M24"/>
    <property type="match status" value="1"/>
</dbReference>
<dbReference type="InterPro" id="IPR029149">
    <property type="entry name" value="Creatin/AminoP/Spt16_N"/>
</dbReference>
<dbReference type="OrthoDB" id="9806388at2"/>
<dbReference type="PANTHER" id="PTHR46112:SF3">
    <property type="entry name" value="AMINOPEPTIDASE YPDF"/>
    <property type="match status" value="1"/>
</dbReference>
<dbReference type="GO" id="GO:0016787">
    <property type="term" value="F:hydrolase activity"/>
    <property type="evidence" value="ECO:0007669"/>
    <property type="project" value="UniProtKB-KW"/>
</dbReference>
<feature type="domain" description="Peptidase M24" evidence="1">
    <location>
        <begin position="207"/>
        <end position="414"/>
    </location>
</feature>
<dbReference type="SUPFAM" id="SSF55920">
    <property type="entry name" value="Creatinase/aminopeptidase"/>
    <property type="match status" value="1"/>
</dbReference>
<dbReference type="InterPro" id="IPR000994">
    <property type="entry name" value="Pept_M24"/>
</dbReference>
<keyword evidence="3" id="KW-1185">Reference proteome</keyword>
<evidence type="ECO:0000313" key="3">
    <source>
        <dbReference type="Proteomes" id="UP000054877"/>
    </source>
</evidence>
<gene>
    <name evidence="2" type="ORF">Lspi_2907</name>
</gene>
<dbReference type="PANTHER" id="PTHR46112">
    <property type="entry name" value="AMINOPEPTIDASE"/>
    <property type="match status" value="1"/>
</dbReference>
<reference evidence="2 3" key="1">
    <citation type="submission" date="2015-11" db="EMBL/GenBank/DDBJ databases">
        <title>Genomic analysis of 38 Legionella species identifies large and diverse effector repertoires.</title>
        <authorList>
            <person name="Burstein D."/>
            <person name="Amaro F."/>
            <person name="Zusman T."/>
            <person name="Lifshitz Z."/>
            <person name="Cohen O."/>
            <person name="Gilbert J.A."/>
            <person name="Pupko T."/>
            <person name="Shuman H.A."/>
            <person name="Segal G."/>
        </authorList>
    </citation>
    <scope>NUCLEOTIDE SEQUENCE [LARGE SCALE GENOMIC DNA]</scope>
    <source>
        <strain evidence="2 3">Mt.St.Helens-9</strain>
    </source>
</reference>
<name>A0A0W0YVZ1_LEGSP</name>
<proteinExistence type="predicted"/>
<dbReference type="PATRIC" id="fig|452.5.peg.3217"/>
<evidence type="ECO:0000259" key="1">
    <source>
        <dbReference type="Pfam" id="PF00557"/>
    </source>
</evidence>
<dbReference type="Gene3D" id="3.90.230.10">
    <property type="entry name" value="Creatinase/methionine aminopeptidase superfamily"/>
    <property type="match status" value="1"/>
</dbReference>
<sequence length="434" mass="48962">MREFSPTEPVQIYESDIDPRWNWQRPIPSPGRMAVDFEERVDFRRLHNYRLARTRKALAESGLGAMLCFDNNNIRYLTSSVIGEWARDKICRYSLFTGNSSPYLWDFGSAAAHHRLHAPWLESHQCRAGMLGLRGSVNQDAGLFKRAAREIADLLRTDGVFEMPLGVDVIEPPMLFALQAEGIDVRDVQQVMLNARQIKSMDEIILLNTAASMVDGAYQMISEHLKPGMRENELVALANKFLYEQGSDDVEAINAVSGERCSPHPHNFTDRMYRPGDQAFFDIIQSYMGYRTCYYRTLNVGSKTQAQEDAYARAREWIDDAIALVRPGVTTDKIAAVWPRAQEFGFESEMEAFGLQFGHGLGLALHERPIISRLVSFEHPFELQEGMVFALETYCPAVDGNGAARIEEEVVVTADGCRVITLFPAGELFVANAY</sequence>
<dbReference type="AlphaFoldDB" id="A0A0W0YVZ1"/>
<dbReference type="SUPFAM" id="SSF53092">
    <property type="entry name" value="Creatinase/prolidase N-terminal domain"/>
    <property type="match status" value="1"/>
</dbReference>
<dbReference type="CDD" id="cd01066">
    <property type="entry name" value="APP_MetAP"/>
    <property type="match status" value="1"/>
</dbReference>
<dbReference type="Gene3D" id="3.40.350.10">
    <property type="entry name" value="Creatinase/prolidase N-terminal domain"/>
    <property type="match status" value="1"/>
</dbReference>
<organism evidence="2 3">
    <name type="scientific">Legionella spiritensis</name>
    <dbReference type="NCBI Taxonomy" id="452"/>
    <lineage>
        <taxon>Bacteria</taxon>
        <taxon>Pseudomonadati</taxon>
        <taxon>Pseudomonadota</taxon>
        <taxon>Gammaproteobacteria</taxon>
        <taxon>Legionellales</taxon>
        <taxon>Legionellaceae</taxon>
        <taxon>Legionella</taxon>
    </lineage>
</organism>
<dbReference type="InterPro" id="IPR036005">
    <property type="entry name" value="Creatinase/aminopeptidase-like"/>
</dbReference>
<protein>
    <submittedName>
        <fullName evidence="2">Putative peptidase</fullName>
        <ecNumber evidence="2">3.4.-.-</ecNumber>
    </submittedName>
</protein>
<dbReference type="Proteomes" id="UP000054877">
    <property type="component" value="Unassembled WGS sequence"/>
</dbReference>
<dbReference type="STRING" id="452.Lspi_2907"/>
<evidence type="ECO:0000313" key="2">
    <source>
        <dbReference type="EMBL" id="KTD60996.1"/>
    </source>
</evidence>
<dbReference type="RefSeq" id="WP_058484821.1">
    <property type="nucleotide sequence ID" value="NZ_CAAAII010000011.1"/>
</dbReference>
<comment type="caution">
    <text evidence="2">The sequence shown here is derived from an EMBL/GenBank/DDBJ whole genome shotgun (WGS) entry which is preliminary data.</text>
</comment>
<dbReference type="InterPro" id="IPR050659">
    <property type="entry name" value="Peptidase_M24B"/>
</dbReference>
<keyword evidence="2" id="KW-0378">Hydrolase</keyword>
<dbReference type="EMBL" id="LNYX01000035">
    <property type="protein sequence ID" value="KTD60996.1"/>
    <property type="molecule type" value="Genomic_DNA"/>
</dbReference>